<feature type="region of interest" description="Disordered" evidence="2">
    <location>
        <begin position="1"/>
        <end position="45"/>
    </location>
</feature>
<protein>
    <recommendedName>
        <fullName evidence="3">Rho-GAP domain-containing protein</fullName>
    </recommendedName>
</protein>
<feature type="domain" description="Rho-GAP" evidence="3">
    <location>
        <begin position="66"/>
        <end position="254"/>
    </location>
</feature>
<evidence type="ECO:0000259" key="3">
    <source>
        <dbReference type="PROSITE" id="PS50238"/>
    </source>
</evidence>
<dbReference type="AlphaFoldDB" id="A0AAN6I027"/>
<dbReference type="Pfam" id="PF00620">
    <property type="entry name" value="RhoGAP"/>
    <property type="match status" value="1"/>
</dbReference>
<dbReference type="InterPro" id="IPR008936">
    <property type="entry name" value="Rho_GTPase_activation_prot"/>
</dbReference>
<dbReference type="GO" id="GO:0005933">
    <property type="term" value="C:cellular bud"/>
    <property type="evidence" value="ECO:0007669"/>
    <property type="project" value="UniProtKB-ARBA"/>
</dbReference>
<proteinExistence type="predicted"/>
<evidence type="ECO:0000313" key="4">
    <source>
        <dbReference type="EMBL" id="KAG7726417.1"/>
    </source>
</evidence>
<dbReference type="Gene3D" id="1.10.555.10">
    <property type="entry name" value="Rho GTPase activation protein"/>
    <property type="match status" value="1"/>
</dbReference>
<evidence type="ECO:0000256" key="1">
    <source>
        <dbReference type="ARBA" id="ARBA00022468"/>
    </source>
</evidence>
<evidence type="ECO:0000313" key="5">
    <source>
        <dbReference type="Proteomes" id="UP000738402"/>
    </source>
</evidence>
<dbReference type="SUPFAM" id="SSF48350">
    <property type="entry name" value="GTPase activation domain, GAP"/>
    <property type="match status" value="1"/>
</dbReference>
<sequence>MGEDSREIIIDGHHSQVLRSPSSRGHFDKPALSLDSPEESETTQLPDDYQAKASEFLEPRSKCFGLTIKESSQMSNFYYNGLKVPIMMYRCFTYLDHEIGYNKVGIFRLSSVKSEINKLEEMFNSLGDVDLLNLKPKPSIHAVTTLFKRWLRSGERILNEEDCTQLGLLLQLSNVPIRIREFDSVLKSLPSENYQMLKCLFIYLDKVLEYRDQNKNSIESLAMLFSANISYDPTGKHVPIFTELLVNRKIYFLD</sequence>
<dbReference type="PROSITE" id="PS50238">
    <property type="entry name" value="RHOGAP"/>
    <property type="match status" value="1"/>
</dbReference>
<accession>A0AAN6I027</accession>
<organism evidence="4 5">
    <name type="scientific">Ogataea haglerorum</name>
    <dbReference type="NCBI Taxonomy" id="1937702"/>
    <lineage>
        <taxon>Eukaryota</taxon>
        <taxon>Fungi</taxon>
        <taxon>Dikarya</taxon>
        <taxon>Ascomycota</taxon>
        <taxon>Saccharomycotina</taxon>
        <taxon>Pichiomycetes</taxon>
        <taxon>Pichiales</taxon>
        <taxon>Pichiaceae</taxon>
        <taxon>Ogataea</taxon>
    </lineage>
</organism>
<dbReference type="Proteomes" id="UP000738402">
    <property type="component" value="Unassembled WGS sequence"/>
</dbReference>
<comment type="caution">
    <text evidence="4">The sequence shown here is derived from an EMBL/GenBank/DDBJ whole genome shotgun (WGS) entry which is preliminary data.</text>
</comment>
<dbReference type="InterPro" id="IPR050729">
    <property type="entry name" value="Rho-GAP"/>
</dbReference>
<dbReference type="SMART" id="SM00324">
    <property type="entry name" value="RhoGAP"/>
    <property type="match status" value="1"/>
</dbReference>
<dbReference type="GO" id="GO:0007165">
    <property type="term" value="P:signal transduction"/>
    <property type="evidence" value="ECO:0007669"/>
    <property type="project" value="InterPro"/>
</dbReference>
<dbReference type="PANTHER" id="PTHR23176:SF129">
    <property type="entry name" value="RHO GTPASE ACTIVATING PROTEIN AT 16F, ISOFORM E-RELATED"/>
    <property type="match status" value="1"/>
</dbReference>
<feature type="compositionally biased region" description="Basic and acidic residues" evidence="2">
    <location>
        <begin position="1"/>
        <end position="14"/>
    </location>
</feature>
<evidence type="ECO:0000256" key="2">
    <source>
        <dbReference type="SAM" id="MobiDB-lite"/>
    </source>
</evidence>
<dbReference type="EMBL" id="JAHLUH010000009">
    <property type="protein sequence ID" value="KAG7726417.1"/>
    <property type="molecule type" value="Genomic_DNA"/>
</dbReference>
<name>A0AAN6I027_9ASCO</name>
<reference evidence="4" key="1">
    <citation type="journal article" date="2021" name="G3 (Bethesda)">
        <title>Genomic diversity, chromosomal rearrangements, and interspecies hybridization in the ogataea polymorpha species complex.</title>
        <authorList>
            <person name="Hanson S.J."/>
            <person name="Cinneide E.O."/>
            <person name="Salzberg L.I."/>
            <person name="Wolfe K.H."/>
            <person name="McGowan J."/>
            <person name="Fitzpatrick D.A."/>
            <person name="Matlin K."/>
        </authorList>
    </citation>
    <scope>NUCLEOTIDE SEQUENCE</scope>
    <source>
        <strain evidence="4">83-405-1</strain>
    </source>
</reference>
<dbReference type="GO" id="GO:0005938">
    <property type="term" value="C:cell cortex"/>
    <property type="evidence" value="ECO:0007669"/>
    <property type="project" value="UniProtKB-ARBA"/>
</dbReference>
<dbReference type="InterPro" id="IPR000198">
    <property type="entry name" value="RhoGAP_dom"/>
</dbReference>
<dbReference type="PANTHER" id="PTHR23176">
    <property type="entry name" value="RHO/RAC/CDC GTPASE-ACTIVATING PROTEIN"/>
    <property type="match status" value="1"/>
</dbReference>
<gene>
    <name evidence="4" type="ORF">KL933_003348</name>
</gene>
<keyword evidence="1" id="KW-0343">GTPase activation</keyword>
<dbReference type="GO" id="GO:0005096">
    <property type="term" value="F:GTPase activator activity"/>
    <property type="evidence" value="ECO:0007669"/>
    <property type="project" value="UniProtKB-KW"/>
</dbReference>